<organism evidence="3 4">
    <name type="scientific">Phtheirospermum japonicum</name>
    <dbReference type="NCBI Taxonomy" id="374723"/>
    <lineage>
        <taxon>Eukaryota</taxon>
        <taxon>Viridiplantae</taxon>
        <taxon>Streptophyta</taxon>
        <taxon>Embryophyta</taxon>
        <taxon>Tracheophyta</taxon>
        <taxon>Spermatophyta</taxon>
        <taxon>Magnoliopsida</taxon>
        <taxon>eudicotyledons</taxon>
        <taxon>Gunneridae</taxon>
        <taxon>Pentapetalae</taxon>
        <taxon>asterids</taxon>
        <taxon>lamiids</taxon>
        <taxon>Lamiales</taxon>
        <taxon>Orobanchaceae</taxon>
        <taxon>Orobanchaceae incertae sedis</taxon>
        <taxon>Phtheirospermum</taxon>
    </lineage>
</organism>
<dbReference type="EMBL" id="BMAC01000653">
    <property type="protein sequence ID" value="GFQ01044.1"/>
    <property type="molecule type" value="Genomic_DNA"/>
</dbReference>
<dbReference type="Gene3D" id="1.20.190.20">
    <property type="entry name" value="14-3-3 domain"/>
    <property type="match status" value="2"/>
</dbReference>
<dbReference type="PRINTS" id="PR00305">
    <property type="entry name" value="1433ZETA"/>
</dbReference>
<dbReference type="SMART" id="SM00101">
    <property type="entry name" value="14_3_3"/>
    <property type="match status" value="1"/>
</dbReference>
<feature type="domain" description="14-3-3" evidence="2">
    <location>
        <begin position="103"/>
        <end position="307"/>
    </location>
</feature>
<reference evidence="3" key="1">
    <citation type="submission" date="2020-07" db="EMBL/GenBank/DDBJ databases">
        <title>Ethylene signaling mediates host invasion by parasitic plants.</title>
        <authorList>
            <person name="Yoshida S."/>
        </authorList>
    </citation>
    <scope>NUCLEOTIDE SEQUENCE</scope>
    <source>
        <strain evidence="3">Okayama</strain>
    </source>
</reference>
<evidence type="ECO:0000313" key="4">
    <source>
        <dbReference type="Proteomes" id="UP000653305"/>
    </source>
</evidence>
<evidence type="ECO:0000256" key="1">
    <source>
        <dbReference type="ARBA" id="ARBA00006141"/>
    </source>
</evidence>
<dbReference type="Pfam" id="PF03822">
    <property type="entry name" value="NAF"/>
    <property type="match status" value="1"/>
</dbReference>
<name>A0A830CYV0_9LAMI</name>
<dbReference type="InterPro" id="IPR036815">
    <property type="entry name" value="14-3-3_dom_sf"/>
</dbReference>
<dbReference type="OrthoDB" id="10260625at2759"/>
<evidence type="ECO:0000259" key="2">
    <source>
        <dbReference type="SMART" id="SM00101"/>
    </source>
</evidence>
<accession>A0A830CYV0</accession>
<dbReference type="Proteomes" id="UP000653305">
    <property type="component" value="Unassembled WGS sequence"/>
</dbReference>
<protein>
    <submittedName>
        <fullName evidence="3">14-3-3-like protein 16r</fullName>
    </submittedName>
</protein>
<dbReference type="GO" id="GO:0007165">
    <property type="term" value="P:signal transduction"/>
    <property type="evidence" value="ECO:0007669"/>
    <property type="project" value="InterPro"/>
</dbReference>
<dbReference type="PANTHER" id="PTHR18860">
    <property type="entry name" value="14-3-3 PROTEIN"/>
    <property type="match status" value="1"/>
</dbReference>
<dbReference type="SUPFAM" id="SSF48445">
    <property type="entry name" value="14-3-3 protein"/>
    <property type="match status" value="1"/>
</dbReference>
<comment type="similarity">
    <text evidence="1">Belongs to the 14-3-3 family.</text>
</comment>
<dbReference type="Pfam" id="PF00244">
    <property type="entry name" value="14-3-3"/>
    <property type="match status" value="1"/>
</dbReference>
<sequence length="315" mass="34523">MSSSSGRAASVATSDLQLVTMADRSLAALPPRPPSSSSSALVVYTPPAAKPEDEDFEIKLRWIIECVPVCVSNTSGSSADSGSGDFHQGYKRETRFTSKCPGNVIINKIEQAAKPLGFGVQKKNYKVTRVHVSAIKSVISARRTINLLSVAYKNVISARRASWSIISSIEQKEESRGNKSHVSAIKSYRSKIEIELPNICDGILKLLDTKLIGSAATGDSKVFYLKMKGDYHRYLAEFKTGAERKEAAENTLSAYKASQAFDEAIAELDTLGEESYKDSTLIMQLLRDNLTLWTSDMQDDNSEEIKEAAPKPDNE</sequence>
<evidence type="ECO:0000313" key="3">
    <source>
        <dbReference type="EMBL" id="GFQ01044.1"/>
    </source>
</evidence>
<comment type="caution">
    <text evidence="3">The sequence shown here is derived from an EMBL/GenBank/DDBJ whole genome shotgun (WGS) entry which is preliminary data.</text>
</comment>
<dbReference type="InterPro" id="IPR023409">
    <property type="entry name" value="14-3-3_CS"/>
</dbReference>
<dbReference type="InterPro" id="IPR004041">
    <property type="entry name" value="NAF_dom"/>
</dbReference>
<dbReference type="PROSITE" id="PS00797">
    <property type="entry name" value="1433_2"/>
    <property type="match status" value="1"/>
</dbReference>
<keyword evidence="4" id="KW-1185">Reference proteome</keyword>
<dbReference type="InterPro" id="IPR023410">
    <property type="entry name" value="14-3-3_domain"/>
</dbReference>
<dbReference type="AlphaFoldDB" id="A0A830CYV0"/>
<dbReference type="InterPro" id="IPR000308">
    <property type="entry name" value="14-3-3"/>
</dbReference>
<proteinExistence type="inferred from homology"/>
<gene>
    <name evidence="3" type="ORF">PHJA_002248300</name>
</gene>